<sequence>MSWELTRRRISRSVNEKYLFGRIVSTARTPTTKVPVPNWLDSSAIICLHSSYLQAAPLLDPMQVLTNRPHCFCCALPDI</sequence>
<proteinExistence type="predicted"/>
<evidence type="ECO:0000313" key="1">
    <source>
        <dbReference type="EMBL" id="OWT42603.1"/>
    </source>
</evidence>
<keyword evidence="2" id="KW-1185">Reference proteome</keyword>
<dbReference type="Proteomes" id="UP000078397">
    <property type="component" value="Unassembled WGS sequence"/>
</dbReference>
<dbReference type="EMBL" id="LSBJ02000010">
    <property type="protein sequence ID" value="OWT42603.1"/>
    <property type="molecule type" value="Genomic_DNA"/>
</dbReference>
<dbReference type="KEGG" id="pchm:VFPPC_18271"/>
<dbReference type="GeneID" id="33937106"/>
<evidence type="ECO:0000313" key="2">
    <source>
        <dbReference type="Proteomes" id="UP000078397"/>
    </source>
</evidence>
<dbReference type="OrthoDB" id="10567864at2759"/>
<comment type="caution">
    <text evidence="1">The sequence shown here is derived from an EMBL/GenBank/DDBJ whole genome shotgun (WGS) entry which is preliminary data.</text>
</comment>
<dbReference type="RefSeq" id="XP_022285095.1">
    <property type="nucleotide sequence ID" value="XM_022429913.1"/>
</dbReference>
<gene>
    <name evidence="1" type="ORF">VFPPC_18271</name>
</gene>
<organism evidence="1 2">
    <name type="scientific">Pochonia chlamydosporia 170</name>
    <dbReference type="NCBI Taxonomy" id="1380566"/>
    <lineage>
        <taxon>Eukaryota</taxon>
        <taxon>Fungi</taxon>
        <taxon>Dikarya</taxon>
        <taxon>Ascomycota</taxon>
        <taxon>Pezizomycotina</taxon>
        <taxon>Sordariomycetes</taxon>
        <taxon>Hypocreomycetidae</taxon>
        <taxon>Hypocreales</taxon>
        <taxon>Clavicipitaceae</taxon>
        <taxon>Pochonia</taxon>
    </lineage>
</organism>
<reference evidence="1 2" key="1">
    <citation type="journal article" date="2016" name="PLoS Pathog.">
        <title>Biosynthesis of antibiotic leucinostatins in bio-control fungus Purpureocillium lilacinum and their inhibition on phytophthora revealed by genome mining.</title>
        <authorList>
            <person name="Wang G."/>
            <person name="Liu Z."/>
            <person name="Lin R."/>
            <person name="Li E."/>
            <person name="Mao Z."/>
            <person name="Ling J."/>
            <person name="Yang Y."/>
            <person name="Yin W.B."/>
            <person name="Xie B."/>
        </authorList>
    </citation>
    <scope>NUCLEOTIDE SEQUENCE [LARGE SCALE GENOMIC DNA]</scope>
    <source>
        <strain evidence="1">170</strain>
    </source>
</reference>
<dbReference type="AlphaFoldDB" id="A0A219APB6"/>
<name>A0A219APB6_METCM</name>
<accession>A0A219APB6</accession>
<protein>
    <submittedName>
        <fullName evidence="1">Uncharacterized protein</fullName>
    </submittedName>
</protein>